<dbReference type="SMART" id="SM00355">
    <property type="entry name" value="ZnF_C2H2"/>
    <property type="match status" value="3"/>
</dbReference>
<feature type="domain" description="C2H2-type" evidence="11">
    <location>
        <begin position="437"/>
        <end position="464"/>
    </location>
</feature>
<feature type="chain" id="PRO_5043138885" evidence="10">
    <location>
        <begin position="22"/>
        <end position="528"/>
    </location>
</feature>
<gene>
    <name evidence="12" type="ORF">GPUH_LOCUS12140</name>
</gene>
<dbReference type="GO" id="GO:0008270">
    <property type="term" value="F:zinc ion binding"/>
    <property type="evidence" value="ECO:0007669"/>
    <property type="project" value="UniProtKB-KW"/>
</dbReference>
<dbReference type="GO" id="GO:0005654">
    <property type="term" value="C:nucleoplasm"/>
    <property type="evidence" value="ECO:0007669"/>
    <property type="project" value="TreeGrafter"/>
</dbReference>
<keyword evidence="10" id="KW-0732">Signal</keyword>
<dbReference type="AlphaFoldDB" id="A0A183DTU9"/>
<evidence type="ECO:0000256" key="10">
    <source>
        <dbReference type="SAM" id="SignalP"/>
    </source>
</evidence>
<evidence type="ECO:0000313" key="14">
    <source>
        <dbReference type="WBParaSite" id="GPUH_0001215401-mRNA-1"/>
    </source>
</evidence>
<evidence type="ECO:0000259" key="11">
    <source>
        <dbReference type="PROSITE" id="PS50157"/>
    </source>
</evidence>
<comment type="subcellular location">
    <subcellularLocation>
        <location evidence="1">Nucleus</location>
    </subcellularLocation>
</comment>
<dbReference type="PROSITE" id="PS00028">
    <property type="entry name" value="ZINC_FINGER_C2H2_1"/>
    <property type="match status" value="2"/>
</dbReference>
<dbReference type="InterPro" id="IPR013087">
    <property type="entry name" value="Znf_C2H2_type"/>
</dbReference>
<dbReference type="Gene3D" id="3.30.160.60">
    <property type="entry name" value="Classic Zinc Finger"/>
    <property type="match status" value="1"/>
</dbReference>
<organism evidence="14">
    <name type="scientific">Gongylonema pulchrum</name>
    <dbReference type="NCBI Taxonomy" id="637853"/>
    <lineage>
        <taxon>Eukaryota</taxon>
        <taxon>Metazoa</taxon>
        <taxon>Ecdysozoa</taxon>
        <taxon>Nematoda</taxon>
        <taxon>Chromadorea</taxon>
        <taxon>Rhabditida</taxon>
        <taxon>Spirurina</taxon>
        <taxon>Spiruromorpha</taxon>
        <taxon>Spiruroidea</taxon>
        <taxon>Gongylonematidae</taxon>
        <taxon>Gongylonema</taxon>
    </lineage>
</organism>
<evidence type="ECO:0000256" key="2">
    <source>
        <dbReference type="ARBA" id="ARBA00022723"/>
    </source>
</evidence>
<evidence type="ECO:0000256" key="8">
    <source>
        <dbReference type="PROSITE-ProRule" id="PRU00042"/>
    </source>
</evidence>
<reference evidence="12 13" key="2">
    <citation type="submission" date="2018-11" db="EMBL/GenBank/DDBJ databases">
        <authorList>
            <consortium name="Pathogen Informatics"/>
        </authorList>
    </citation>
    <scope>NUCLEOTIDE SEQUENCE [LARGE SCALE GENOMIC DNA]</scope>
</reference>
<keyword evidence="13" id="KW-1185">Reference proteome</keyword>
<dbReference type="SUPFAM" id="SSF57667">
    <property type="entry name" value="beta-beta-alpha zinc fingers"/>
    <property type="match status" value="2"/>
</dbReference>
<evidence type="ECO:0000256" key="3">
    <source>
        <dbReference type="ARBA" id="ARBA00022737"/>
    </source>
</evidence>
<protein>
    <submittedName>
        <fullName evidence="14">C2H2-type domain-containing protein</fullName>
    </submittedName>
</protein>
<evidence type="ECO:0000256" key="7">
    <source>
        <dbReference type="ARBA" id="ARBA00023242"/>
    </source>
</evidence>
<evidence type="ECO:0000313" key="13">
    <source>
        <dbReference type="Proteomes" id="UP000271098"/>
    </source>
</evidence>
<keyword evidence="2" id="KW-0479">Metal-binding</keyword>
<feature type="compositionally biased region" description="Low complexity" evidence="9">
    <location>
        <begin position="275"/>
        <end position="286"/>
    </location>
</feature>
<feature type="domain" description="C2H2-type" evidence="11">
    <location>
        <begin position="496"/>
        <end position="524"/>
    </location>
</feature>
<keyword evidence="3" id="KW-0677">Repeat</keyword>
<feature type="signal peptide" evidence="10">
    <location>
        <begin position="1"/>
        <end position="21"/>
    </location>
</feature>
<dbReference type="GO" id="GO:0001227">
    <property type="term" value="F:DNA-binding transcription repressor activity, RNA polymerase II-specific"/>
    <property type="evidence" value="ECO:0007669"/>
    <property type="project" value="TreeGrafter"/>
</dbReference>
<keyword evidence="8" id="KW-0863">Zinc-finger</keyword>
<dbReference type="EMBL" id="UYRT01079073">
    <property type="protein sequence ID" value="VDN19922.1"/>
    <property type="molecule type" value="Genomic_DNA"/>
</dbReference>
<keyword evidence="4" id="KW-0862">Zinc</keyword>
<sequence>MSLAAACKLFVCFILLRLATPNNHSYLDSDAPYQPVTETIPVISTETTSSLFLRDANSENLAKIEPDASFSGNIETDLSDVENPLYYCRLEQILEEWFKTMNESVDDPGQSPIPNETIVAEQDLLDLEAMFFAAEPDAVQAAATTMKPFIDSDFHNDQSELWNSMLSSDTFTALISRNAQSSGLQSAADLERLEHSQQKPITSNSTEAPLSSPLLSDVTAQLPLEPVDLSRNNRVSEDLSLIPSTEVDSKLVSTLLQRPTIDKLEADATCLHGSASGSGACSTSRSIDSELGPNSSLSMDSRESQGAAEGATVLNLVIVGSPVATNFVSNSSGKYILSRLPKRKPEIRTLLCYNLIPPVVNHVIIYKPSVTIPPHFTIKQPTSSKQPTKKTVNKPITFQPVPTQTSARTELAIATSGESVRTAQPSTSNSTKSTKRFTCGRCGKLFFTYIIFKKHLSSHNKKGEYRCNWPNCGIIEEGYKHLSRHYLEHLSGSDLSLCDICGKIYDCKSHLTSHMQSVHTKGEFCFQK</sequence>
<proteinExistence type="predicted"/>
<dbReference type="PANTHER" id="PTHR24399">
    <property type="entry name" value="ZINC FINGER AND BTB DOMAIN-CONTAINING"/>
    <property type="match status" value="1"/>
</dbReference>
<feature type="region of interest" description="Disordered" evidence="9">
    <location>
        <begin position="377"/>
        <end position="396"/>
    </location>
</feature>
<name>A0A183DTU9_9BILA</name>
<dbReference type="InterPro" id="IPR036236">
    <property type="entry name" value="Znf_C2H2_sf"/>
</dbReference>
<dbReference type="PANTHER" id="PTHR24399:SF23">
    <property type="entry name" value="C2H2-TYPE DOMAIN-CONTAINING PROTEIN"/>
    <property type="match status" value="1"/>
</dbReference>
<dbReference type="WBParaSite" id="GPUH_0001215401-mRNA-1">
    <property type="protein sequence ID" value="GPUH_0001215401-mRNA-1"/>
    <property type="gene ID" value="GPUH_0001215401"/>
</dbReference>
<accession>A0A183DTU9</accession>
<evidence type="ECO:0000256" key="1">
    <source>
        <dbReference type="ARBA" id="ARBA00004123"/>
    </source>
</evidence>
<dbReference type="Proteomes" id="UP000271098">
    <property type="component" value="Unassembled WGS sequence"/>
</dbReference>
<keyword evidence="7" id="KW-0539">Nucleus</keyword>
<evidence type="ECO:0000256" key="9">
    <source>
        <dbReference type="SAM" id="MobiDB-lite"/>
    </source>
</evidence>
<keyword evidence="6" id="KW-0804">Transcription</keyword>
<feature type="region of interest" description="Disordered" evidence="9">
    <location>
        <begin position="275"/>
        <end position="304"/>
    </location>
</feature>
<evidence type="ECO:0000256" key="4">
    <source>
        <dbReference type="ARBA" id="ARBA00022833"/>
    </source>
</evidence>
<keyword evidence="5" id="KW-0805">Transcription regulation</keyword>
<dbReference type="OrthoDB" id="8922241at2759"/>
<evidence type="ECO:0000313" key="12">
    <source>
        <dbReference type="EMBL" id="VDN19922.1"/>
    </source>
</evidence>
<evidence type="ECO:0000256" key="6">
    <source>
        <dbReference type="ARBA" id="ARBA00023163"/>
    </source>
</evidence>
<evidence type="ECO:0000256" key="5">
    <source>
        <dbReference type="ARBA" id="ARBA00023015"/>
    </source>
</evidence>
<dbReference type="GO" id="GO:0000978">
    <property type="term" value="F:RNA polymerase II cis-regulatory region sequence-specific DNA binding"/>
    <property type="evidence" value="ECO:0007669"/>
    <property type="project" value="TreeGrafter"/>
</dbReference>
<dbReference type="PROSITE" id="PS50157">
    <property type="entry name" value="ZINC_FINGER_C2H2_2"/>
    <property type="match status" value="2"/>
</dbReference>
<reference evidence="14" key="1">
    <citation type="submission" date="2016-06" db="UniProtKB">
        <authorList>
            <consortium name="WormBaseParasite"/>
        </authorList>
    </citation>
    <scope>IDENTIFICATION</scope>
</reference>